<feature type="transmembrane region" description="Helical" evidence="6">
    <location>
        <begin position="390"/>
        <end position="410"/>
    </location>
</feature>
<dbReference type="PANTHER" id="PTHR30250:SF24">
    <property type="entry name" value="STAGE V SPORULATION PROTEIN B"/>
    <property type="match status" value="1"/>
</dbReference>
<dbReference type="InterPro" id="IPR014249">
    <property type="entry name" value="Spore_V_B"/>
</dbReference>
<feature type="transmembrane region" description="Helical" evidence="6">
    <location>
        <begin position="482"/>
        <end position="505"/>
    </location>
</feature>
<protein>
    <submittedName>
        <fullName evidence="7">Stage V sporulation protein B</fullName>
    </submittedName>
</protein>
<feature type="transmembrane region" description="Helical" evidence="6">
    <location>
        <begin position="124"/>
        <end position="143"/>
    </location>
</feature>
<feature type="transmembrane region" description="Helical" evidence="6">
    <location>
        <begin position="253"/>
        <end position="274"/>
    </location>
</feature>
<gene>
    <name evidence="7" type="primary">spoVB</name>
    <name evidence="7" type="ORF">HR057_00150</name>
</gene>
<dbReference type="Proteomes" id="UP000625804">
    <property type="component" value="Unassembled WGS sequence"/>
</dbReference>
<feature type="transmembrane region" description="Helical" evidence="6">
    <location>
        <begin position="12"/>
        <end position="33"/>
    </location>
</feature>
<reference evidence="7" key="1">
    <citation type="submission" date="2020-06" db="EMBL/GenBank/DDBJ databases">
        <title>A novel thermopfilic bacterium from Erzurum, Turkey.</title>
        <authorList>
            <person name="Adiguzel A."/>
            <person name="Ay H."/>
            <person name="Baltaci M.O."/>
        </authorList>
    </citation>
    <scope>NUCLEOTIDE SEQUENCE</scope>
    <source>
        <strain evidence="7">P2</strain>
    </source>
</reference>
<evidence type="ECO:0000256" key="5">
    <source>
        <dbReference type="ARBA" id="ARBA00023136"/>
    </source>
</evidence>
<dbReference type="CDD" id="cd13124">
    <property type="entry name" value="MATE_SpoVB_like"/>
    <property type="match status" value="1"/>
</dbReference>
<keyword evidence="5 6" id="KW-0472">Membrane</keyword>
<name>A0A8J8GBJ9_9BACI</name>
<evidence type="ECO:0000313" key="8">
    <source>
        <dbReference type="Proteomes" id="UP000625804"/>
    </source>
</evidence>
<evidence type="ECO:0000313" key="7">
    <source>
        <dbReference type="EMBL" id="NSL50171.1"/>
    </source>
</evidence>
<sequence>MSNKFKQSFLRGTLILIMAGLITRFLGFVNRIVVARIMGEEGVGLYMMALPTFLLTITLTQLGLPVAISKLVAEADAVGDQRKIKKILVVSLAITSVTSIIFTVGLIIVAPILAHSLLTDDRTYYPLMAIAPIVPIIALSSVLRGYFQGLQNMRPAAYSQVIEQIVRIALVAVFTKALLPYGVEYAAAGAMISAVCGEFASLLYMIAMFKRKKRIKVRRNFFQQIKEGKNTLNDLLRIALPTTGSRLIGSISYFFEPIVVSQSLALAGIATTVATKQYGELTGYAIPLLLLPSFVTTSLSVSLVPAISEAAARGQFLSIEHRLQQALRLTLVTGGLSMVVLYVFANPIMELMFRTTKPAVFVQMMAPFFLLLYFQGPLQATLQALDLAKAAMLNSLVGAFVKIVAIFAFASRPEFGIIGVAIAIILGILLVTLLHFATIIKTISFTFYVKDFIKSIVTMIASGIIGGYVFEHYLLEASLPVRTVIGILITSIAYFVFLAAFRLVVKEEVKRIPVFGSKLALFFPNRKKR</sequence>
<dbReference type="Pfam" id="PF01943">
    <property type="entry name" value="Polysacc_synt"/>
    <property type="match status" value="1"/>
</dbReference>
<dbReference type="InterPro" id="IPR050833">
    <property type="entry name" value="Poly_Biosynth_Transport"/>
</dbReference>
<evidence type="ECO:0000256" key="6">
    <source>
        <dbReference type="SAM" id="Phobius"/>
    </source>
</evidence>
<organism evidence="7 8">
    <name type="scientific">Calidifontibacillus erzurumensis</name>
    <dbReference type="NCBI Taxonomy" id="2741433"/>
    <lineage>
        <taxon>Bacteria</taxon>
        <taxon>Bacillati</taxon>
        <taxon>Bacillota</taxon>
        <taxon>Bacilli</taxon>
        <taxon>Bacillales</taxon>
        <taxon>Bacillaceae</taxon>
        <taxon>Calidifontibacillus/Schinkia group</taxon>
        <taxon>Calidifontibacillus</taxon>
    </lineage>
</organism>
<feature type="transmembrane region" description="Helical" evidence="6">
    <location>
        <begin position="452"/>
        <end position="470"/>
    </location>
</feature>
<feature type="transmembrane region" description="Helical" evidence="6">
    <location>
        <begin position="164"/>
        <end position="183"/>
    </location>
</feature>
<dbReference type="InterPro" id="IPR024923">
    <property type="entry name" value="PG_synth_SpoVB"/>
</dbReference>
<dbReference type="RefSeq" id="WP_173729379.1">
    <property type="nucleotide sequence ID" value="NZ_JABTTE010000001.1"/>
</dbReference>
<comment type="subcellular location">
    <subcellularLocation>
        <location evidence="1">Cell membrane</location>
        <topology evidence="1">Multi-pass membrane protein</topology>
    </subcellularLocation>
</comment>
<feature type="transmembrane region" description="Helical" evidence="6">
    <location>
        <begin position="87"/>
        <end position="112"/>
    </location>
</feature>
<feature type="transmembrane region" description="Helical" evidence="6">
    <location>
        <begin position="189"/>
        <end position="209"/>
    </location>
</feature>
<proteinExistence type="predicted"/>
<dbReference type="AlphaFoldDB" id="A0A8J8GBJ9"/>
<evidence type="ECO:0000256" key="2">
    <source>
        <dbReference type="ARBA" id="ARBA00022475"/>
    </source>
</evidence>
<evidence type="ECO:0000256" key="3">
    <source>
        <dbReference type="ARBA" id="ARBA00022692"/>
    </source>
</evidence>
<feature type="transmembrane region" description="Helical" evidence="6">
    <location>
        <begin position="329"/>
        <end position="348"/>
    </location>
</feature>
<feature type="transmembrane region" description="Helical" evidence="6">
    <location>
        <begin position="45"/>
        <end position="67"/>
    </location>
</feature>
<dbReference type="NCBIfam" id="TIGR02900">
    <property type="entry name" value="spore_V_B"/>
    <property type="match status" value="1"/>
</dbReference>
<evidence type="ECO:0000256" key="4">
    <source>
        <dbReference type="ARBA" id="ARBA00022989"/>
    </source>
</evidence>
<dbReference type="EMBL" id="JABTTE010000001">
    <property type="protein sequence ID" value="NSL50171.1"/>
    <property type="molecule type" value="Genomic_DNA"/>
</dbReference>
<keyword evidence="3 6" id="KW-0812">Transmembrane</keyword>
<keyword evidence="8" id="KW-1185">Reference proteome</keyword>
<dbReference type="PIRSF" id="PIRSF038958">
    <property type="entry name" value="PG_synth_SpoVB"/>
    <property type="match status" value="1"/>
</dbReference>
<dbReference type="InterPro" id="IPR002797">
    <property type="entry name" value="Polysacc_synth"/>
</dbReference>
<dbReference type="GO" id="GO:0005886">
    <property type="term" value="C:plasma membrane"/>
    <property type="evidence" value="ECO:0007669"/>
    <property type="project" value="UniProtKB-SubCell"/>
</dbReference>
<keyword evidence="2" id="KW-1003">Cell membrane</keyword>
<dbReference type="PANTHER" id="PTHR30250">
    <property type="entry name" value="PST FAMILY PREDICTED COLANIC ACID TRANSPORTER"/>
    <property type="match status" value="1"/>
</dbReference>
<evidence type="ECO:0000256" key="1">
    <source>
        <dbReference type="ARBA" id="ARBA00004651"/>
    </source>
</evidence>
<keyword evidence="4 6" id="KW-1133">Transmembrane helix</keyword>
<feature type="transmembrane region" description="Helical" evidence="6">
    <location>
        <begin position="286"/>
        <end position="308"/>
    </location>
</feature>
<feature type="transmembrane region" description="Helical" evidence="6">
    <location>
        <begin position="416"/>
        <end position="440"/>
    </location>
</feature>
<comment type="caution">
    <text evidence="7">The sequence shown here is derived from an EMBL/GenBank/DDBJ whole genome shotgun (WGS) entry which is preliminary data.</text>
</comment>
<feature type="transmembrane region" description="Helical" evidence="6">
    <location>
        <begin position="360"/>
        <end position="378"/>
    </location>
</feature>
<accession>A0A8J8GBJ9</accession>